<dbReference type="Gramene" id="OQU80123">
    <property type="protein sequence ID" value="OQU80123"/>
    <property type="gene ID" value="SORBI_3007G083200"/>
</dbReference>
<sequence length="502" mass="55271">MQLRNTVGVRRGVGEAARMGGRCSRCSKKGHLAASCSAVVYCVICNSHDHMNHKCHLLKAPRPVAHAAGYAMMGLGFYHIPHPPLPRLKDSKKAQVSVEGGILSSEQLIAQLKRVVPVKWNWELKDLGEGKFLTQFPSKAELQRSIAYGGADARGEGIPQGIRLKFEEWQDKEKGFLLPKVWVRVTGIEEPLREFLILWVVGSLLGSTQSVDMETTRKNEFGRVLVAVLDPKLIPRTLDVVIGDHYFDLVFEVEKKGFDESGEEVDIFWEGGEGEGDGEGKGEEKESGADPDTFLADGQMEERENKRLKGNGSESEKGGPTDRGHVLSEEFQDFLRWKADQVFDKVVEDVLEETATNVMLEEDVPANGVAETAGGFQGIEGGEIEREVEENPEVEQRGLFSGLGNENHGLLGGEPVWGTELEGSKSCRSETRDELVDQAKLMEAALIPEVLKSPPRASPRLAGIGTEHTLLWAERRVQSRNLEDSAGNFQGGILDQAMVHVV</sequence>
<dbReference type="GO" id="GO:0003676">
    <property type="term" value="F:nucleic acid binding"/>
    <property type="evidence" value="ECO:0007669"/>
    <property type="project" value="InterPro"/>
</dbReference>
<dbReference type="FunCoup" id="A0A1Z5R8N2">
    <property type="interactions" value="550"/>
</dbReference>
<dbReference type="EMBL" id="CM000766">
    <property type="protein sequence ID" value="OQU80123.1"/>
    <property type="molecule type" value="Genomic_DNA"/>
</dbReference>
<evidence type="ECO:0000259" key="3">
    <source>
        <dbReference type="PROSITE" id="PS50158"/>
    </source>
</evidence>
<dbReference type="InParanoid" id="A0A1Z5R8N2"/>
<keyword evidence="1" id="KW-0862">Zinc</keyword>
<feature type="compositionally biased region" description="Basic and acidic residues" evidence="2">
    <location>
        <begin position="278"/>
        <end position="288"/>
    </location>
</feature>
<feature type="compositionally biased region" description="Basic and acidic residues" evidence="2">
    <location>
        <begin position="314"/>
        <end position="325"/>
    </location>
</feature>
<dbReference type="InterPro" id="IPR001878">
    <property type="entry name" value="Znf_CCHC"/>
</dbReference>
<feature type="compositionally biased region" description="Acidic residues" evidence="2">
    <location>
        <begin position="268"/>
        <end position="277"/>
    </location>
</feature>
<dbReference type="Gene3D" id="4.10.60.10">
    <property type="entry name" value="Zinc finger, CCHC-type"/>
    <property type="match status" value="1"/>
</dbReference>
<feature type="region of interest" description="Disordered" evidence="2">
    <location>
        <begin position="268"/>
        <end position="325"/>
    </location>
</feature>
<dbReference type="SUPFAM" id="SSF57756">
    <property type="entry name" value="Retrovirus zinc finger-like domains"/>
    <property type="match status" value="1"/>
</dbReference>
<evidence type="ECO:0000313" key="4">
    <source>
        <dbReference type="EMBL" id="OQU80123.1"/>
    </source>
</evidence>
<reference evidence="4 5" key="1">
    <citation type="journal article" date="2009" name="Nature">
        <title>The Sorghum bicolor genome and the diversification of grasses.</title>
        <authorList>
            <person name="Paterson A.H."/>
            <person name="Bowers J.E."/>
            <person name="Bruggmann R."/>
            <person name="Dubchak I."/>
            <person name="Grimwood J."/>
            <person name="Gundlach H."/>
            <person name="Haberer G."/>
            <person name="Hellsten U."/>
            <person name="Mitros T."/>
            <person name="Poliakov A."/>
            <person name="Schmutz J."/>
            <person name="Spannagl M."/>
            <person name="Tang H."/>
            <person name="Wang X."/>
            <person name="Wicker T."/>
            <person name="Bharti A.K."/>
            <person name="Chapman J."/>
            <person name="Feltus F.A."/>
            <person name="Gowik U."/>
            <person name="Grigoriev I.V."/>
            <person name="Lyons E."/>
            <person name="Maher C.A."/>
            <person name="Martis M."/>
            <person name="Narechania A."/>
            <person name="Otillar R.P."/>
            <person name="Penning B.W."/>
            <person name="Salamov A.A."/>
            <person name="Wang Y."/>
            <person name="Zhang L."/>
            <person name="Carpita N.C."/>
            <person name="Freeling M."/>
            <person name="Gingle A.R."/>
            <person name="Hash C.T."/>
            <person name="Keller B."/>
            <person name="Klein P."/>
            <person name="Kresovich S."/>
            <person name="McCann M.C."/>
            <person name="Ming R."/>
            <person name="Peterson D.G."/>
            <person name="Mehboob-ur-Rahman"/>
            <person name="Ware D."/>
            <person name="Westhoff P."/>
            <person name="Mayer K.F."/>
            <person name="Messing J."/>
            <person name="Rokhsar D.S."/>
        </authorList>
    </citation>
    <scope>NUCLEOTIDE SEQUENCE [LARGE SCALE GENOMIC DNA]</scope>
    <source>
        <strain evidence="5">cv. BTx623</strain>
    </source>
</reference>
<accession>A0A1Z5R8N2</accession>
<proteinExistence type="predicted"/>
<evidence type="ECO:0000313" key="5">
    <source>
        <dbReference type="Proteomes" id="UP000000768"/>
    </source>
</evidence>
<evidence type="ECO:0000256" key="1">
    <source>
        <dbReference type="PROSITE-ProRule" id="PRU00047"/>
    </source>
</evidence>
<feature type="domain" description="CCHC-type" evidence="3">
    <location>
        <begin position="22"/>
        <end position="36"/>
    </location>
</feature>
<dbReference type="AlphaFoldDB" id="A0A1Z5R8N2"/>
<dbReference type="PANTHER" id="PTHR33170:SF40">
    <property type="entry name" value="OS04G0557100 PROTEIN"/>
    <property type="match status" value="1"/>
</dbReference>
<dbReference type="PANTHER" id="PTHR33170">
    <property type="entry name" value="DUF4283 DOMAIN-CONTAINING PROTEIN-RELATED"/>
    <property type="match status" value="1"/>
</dbReference>
<keyword evidence="1" id="KW-0863">Zinc-finger</keyword>
<protein>
    <recommendedName>
        <fullName evidence="3">CCHC-type domain-containing protein</fullName>
    </recommendedName>
</protein>
<keyword evidence="5" id="KW-1185">Reference proteome</keyword>
<organism evidence="4 5">
    <name type="scientific">Sorghum bicolor</name>
    <name type="common">Sorghum</name>
    <name type="synonym">Sorghum vulgare</name>
    <dbReference type="NCBI Taxonomy" id="4558"/>
    <lineage>
        <taxon>Eukaryota</taxon>
        <taxon>Viridiplantae</taxon>
        <taxon>Streptophyta</taxon>
        <taxon>Embryophyta</taxon>
        <taxon>Tracheophyta</taxon>
        <taxon>Spermatophyta</taxon>
        <taxon>Magnoliopsida</taxon>
        <taxon>Liliopsida</taxon>
        <taxon>Poales</taxon>
        <taxon>Poaceae</taxon>
        <taxon>PACMAD clade</taxon>
        <taxon>Panicoideae</taxon>
        <taxon>Andropogonodae</taxon>
        <taxon>Andropogoneae</taxon>
        <taxon>Sorghinae</taxon>
        <taxon>Sorghum</taxon>
    </lineage>
</organism>
<dbReference type="Proteomes" id="UP000000768">
    <property type="component" value="Chromosome 7"/>
</dbReference>
<reference evidence="5" key="2">
    <citation type="journal article" date="2018" name="Plant J.">
        <title>The Sorghum bicolor reference genome: improved assembly, gene annotations, a transcriptome atlas, and signatures of genome organization.</title>
        <authorList>
            <person name="McCormick R.F."/>
            <person name="Truong S.K."/>
            <person name="Sreedasyam A."/>
            <person name="Jenkins J."/>
            <person name="Shu S."/>
            <person name="Sims D."/>
            <person name="Kennedy M."/>
            <person name="Amirebrahimi M."/>
            <person name="Weers B.D."/>
            <person name="McKinley B."/>
            <person name="Mattison A."/>
            <person name="Morishige D.T."/>
            <person name="Grimwood J."/>
            <person name="Schmutz J."/>
            <person name="Mullet J.E."/>
        </authorList>
    </citation>
    <scope>NUCLEOTIDE SEQUENCE [LARGE SCALE GENOMIC DNA]</scope>
    <source>
        <strain evidence="5">cv. BTx623</strain>
    </source>
</reference>
<name>A0A1Z5R8N2_SORBI</name>
<gene>
    <name evidence="4" type="ORF">SORBI_3007G083200</name>
</gene>
<evidence type="ECO:0000256" key="2">
    <source>
        <dbReference type="SAM" id="MobiDB-lite"/>
    </source>
</evidence>
<keyword evidence="1" id="KW-0479">Metal-binding</keyword>
<dbReference type="PROSITE" id="PS50158">
    <property type="entry name" value="ZF_CCHC"/>
    <property type="match status" value="1"/>
</dbReference>
<dbReference type="GO" id="GO:0008270">
    <property type="term" value="F:zinc ion binding"/>
    <property type="evidence" value="ECO:0007669"/>
    <property type="project" value="UniProtKB-KW"/>
</dbReference>
<dbReference type="eggNOG" id="ENOG502QQ7T">
    <property type="taxonomic scope" value="Eukaryota"/>
</dbReference>
<dbReference type="STRING" id="4558.A0A1Z5R8N2"/>
<dbReference type="OMA" id="MDEIHED"/>
<dbReference type="InterPro" id="IPR036875">
    <property type="entry name" value="Znf_CCHC_sf"/>
</dbReference>